<feature type="signal peptide" evidence="12">
    <location>
        <begin position="1"/>
        <end position="26"/>
    </location>
</feature>
<dbReference type="GO" id="GO:0032440">
    <property type="term" value="F:2-alkenal reductase [NAD(P)H] activity"/>
    <property type="evidence" value="ECO:0007669"/>
    <property type="project" value="UniProtKB-EC"/>
</dbReference>
<dbReference type="Gene3D" id="2.40.10.120">
    <property type="match status" value="1"/>
</dbReference>
<feature type="active site" description="Charge relay system" evidence="9">
    <location>
        <position position="249"/>
    </location>
</feature>
<evidence type="ECO:0000256" key="6">
    <source>
        <dbReference type="ARBA" id="ARBA00022764"/>
    </source>
</evidence>
<feature type="chain" id="PRO_5002800530" evidence="12">
    <location>
        <begin position="27"/>
        <end position="509"/>
    </location>
</feature>
<evidence type="ECO:0000256" key="7">
    <source>
        <dbReference type="ARBA" id="ARBA00022801"/>
    </source>
</evidence>
<organism evidence="14 15">
    <name type="scientific">Chthoniobacter flavus Ellin428</name>
    <dbReference type="NCBI Taxonomy" id="497964"/>
    <lineage>
        <taxon>Bacteria</taxon>
        <taxon>Pseudomonadati</taxon>
        <taxon>Verrucomicrobiota</taxon>
        <taxon>Spartobacteria</taxon>
        <taxon>Chthoniobacterales</taxon>
        <taxon>Chthoniobacteraceae</taxon>
        <taxon>Chthoniobacter</taxon>
    </lineage>
</organism>
<evidence type="ECO:0000313" key="15">
    <source>
        <dbReference type="Proteomes" id="UP000005824"/>
    </source>
</evidence>
<evidence type="ECO:0000256" key="9">
    <source>
        <dbReference type="PIRSR" id="PIRSR611782-1"/>
    </source>
</evidence>
<comment type="similarity">
    <text evidence="2">Belongs to the peptidase S1C family.</text>
</comment>
<dbReference type="NCBIfam" id="TIGR02037">
    <property type="entry name" value="degP_htrA_DO"/>
    <property type="match status" value="1"/>
</dbReference>
<dbReference type="GO" id="GO:0006508">
    <property type="term" value="P:proteolysis"/>
    <property type="evidence" value="ECO:0007669"/>
    <property type="project" value="UniProtKB-KW"/>
</dbReference>
<dbReference type="Pfam" id="PF13365">
    <property type="entry name" value="Trypsin_2"/>
    <property type="match status" value="1"/>
</dbReference>
<name>B4D4R0_9BACT</name>
<dbReference type="InterPro" id="IPR001940">
    <property type="entry name" value="Peptidase_S1C"/>
</dbReference>
<keyword evidence="14" id="KW-0560">Oxidoreductase</keyword>
<dbReference type="FunCoup" id="B4D4R0">
    <property type="interactions" value="529"/>
</dbReference>
<reference evidence="14 15" key="1">
    <citation type="journal article" date="2011" name="J. Bacteriol.">
        <title>Genome sequence of Chthoniobacter flavus Ellin428, an aerobic heterotrophic soil bacterium.</title>
        <authorList>
            <person name="Kant R."/>
            <person name="van Passel M.W."/>
            <person name="Palva A."/>
            <person name="Lucas S."/>
            <person name="Lapidus A."/>
            <person name="Glavina Del Rio T."/>
            <person name="Dalin E."/>
            <person name="Tice H."/>
            <person name="Bruce D."/>
            <person name="Goodwin L."/>
            <person name="Pitluck S."/>
            <person name="Larimer F.W."/>
            <person name="Land M.L."/>
            <person name="Hauser L."/>
            <person name="Sangwan P."/>
            <person name="de Vos W.M."/>
            <person name="Janssen P.H."/>
            <person name="Smidt H."/>
        </authorList>
    </citation>
    <scope>NUCLEOTIDE SEQUENCE [LARGE SCALE GENOMIC DNA]</scope>
    <source>
        <strain evidence="14 15">Ellin428</strain>
    </source>
</reference>
<dbReference type="Pfam" id="PF17820">
    <property type="entry name" value="PDZ_6"/>
    <property type="match status" value="1"/>
</dbReference>
<proteinExistence type="inferred from homology"/>
<dbReference type="Proteomes" id="UP000005824">
    <property type="component" value="Unassembled WGS sequence"/>
</dbReference>
<comment type="caution">
    <text evidence="14">The sequence shown here is derived from an EMBL/GenBank/DDBJ whole genome shotgun (WGS) entry which is preliminary data.</text>
</comment>
<dbReference type="SMART" id="SM00228">
    <property type="entry name" value="PDZ"/>
    <property type="match status" value="2"/>
</dbReference>
<dbReference type="CDD" id="cd10839">
    <property type="entry name" value="cpPDZ1_DegP-like"/>
    <property type="match status" value="1"/>
</dbReference>
<evidence type="ECO:0000313" key="14">
    <source>
        <dbReference type="EMBL" id="EDY18513.1"/>
    </source>
</evidence>
<dbReference type="InterPro" id="IPR036034">
    <property type="entry name" value="PDZ_sf"/>
</dbReference>
<evidence type="ECO:0000256" key="8">
    <source>
        <dbReference type="ARBA" id="ARBA00022825"/>
    </source>
</evidence>
<keyword evidence="7" id="KW-0378">Hydrolase</keyword>
<evidence type="ECO:0000256" key="4">
    <source>
        <dbReference type="ARBA" id="ARBA00022729"/>
    </source>
</evidence>
<dbReference type="InterPro" id="IPR011782">
    <property type="entry name" value="Pept_S1C_Do"/>
</dbReference>
<dbReference type="Gene3D" id="2.30.42.60">
    <property type="match status" value="1"/>
</dbReference>
<feature type="region of interest" description="Disordered" evidence="11">
    <location>
        <begin position="92"/>
        <end position="120"/>
    </location>
</feature>
<dbReference type="STRING" id="497964.CfE428DRAFT_3898"/>
<feature type="domain" description="PDZ" evidence="13">
    <location>
        <begin position="293"/>
        <end position="359"/>
    </location>
</feature>
<dbReference type="PANTHER" id="PTHR22939">
    <property type="entry name" value="SERINE PROTEASE FAMILY S1C HTRA-RELATED"/>
    <property type="match status" value="1"/>
</dbReference>
<keyword evidence="8" id="KW-0720">Serine protease</keyword>
<evidence type="ECO:0000256" key="3">
    <source>
        <dbReference type="ARBA" id="ARBA00022670"/>
    </source>
</evidence>
<dbReference type="AlphaFoldDB" id="B4D4R0"/>
<feature type="compositionally biased region" description="Low complexity" evidence="11">
    <location>
        <begin position="107"/>
        <end position="116"/>
    </location>
</feature>
<dbReference type="PRINTS" id="PR00834">
    <property type="entry name" value="PROTEASES2C"/>
</dbReference>
<dbReference type="GO" id="GO:0042597">
    <property type="term" value="C:periplasmic space"/>
    <property type="evidence" value="ECO:0007669"/>
    <property type="project" value="UniProtKB-SubCell"/>
</dbReference>
<dbReference type="InterPro" id="IPR001478">
    <property type="entry name" value="PDZ"/>
</dbReference>
<feature type="binding site" evidence="10">
    <location>
        <position position="143"/>
    </location>
    <ligand>
        <name>substrate</name>
    </ligand>
</feature>
<dbReference type="InterPro" id="IPR041489">
    <property type="entry name" value="PDZ_6"/>
</dbReference>
<keyword evidence="15" id="KW-1185">Reference proteome</keyword>
<dbReference type="InParanoid" id="B4D4R0"/>
<feature type="region of interest" description="Disordered" evidence="11">
    <location>
        <begin position="396"/>
        <end position="418"/>
    </location>
</feature>
<comment type="subcellular location">
    <subcellularLocation>
        <location evidence="1">Periplasm</location>
    </subcellularLocation>
</comment>
<keyword evidence="4 12" id="KW-0732">Signal</keyword>
<dbReference type="EMBL" id="ABVL01000012">
    <property type="protein sequence ID" value="EDY18513.1"/>
    <property type="molecule type" value="Genomic_DNA"/>
</dbReference>
<feature type="binding site" evidence="10">
    <location>
        <position position="174"/>
    </location>
    <ligand>
        <name>substrate</name>
    </ligand>
</feature>
<accession>B4D4R0</accession>
<keyword evidence="6" id="KW-0574">Periplasm</keyword>
<dbReference type="Pfam" id="PF13180">
    <property type="entry name" value="PDZ_2"/>
    <property type="match status" value="1"/>
</dbReference>
<dbReference type="InterPro" id="IPR009003">
    <property type="entry name" value="Peptidase_S1_PA"/>
</dbReference>
<evidence type="ECO:0000256" key="5">
    <source>
        <dbReference type="ARBA" id="ARBA00022737"/>
    </source>
</evidence>
<feature type="active site" description="Charge relay system" evidence="9">
    <location>
        <position position="174"/>
    </location>
</feature>
<dbReference type="FunFam" id="2.40.10.10:FF:000001">
    <property type="entry name" value="Periplasmic serine protease DegS"/>
    <property type="match status" value="1"/>
</dbReference>
<dbReference type="SUPFAM" id="SSF50156">
    <property type="entry name" value="PDZ domain-like"/>
    <property type="match status" value="2"/>
</dbReference>
<feature type="active site" description="Charge relay system" evidence="9">
    <location>
        <position position="143"/>
    </location>
</feature>
<dbReference type="GO" id="GO:0004252">
    <property type="term" value="F:serine-type endopeptidase activity"/>
    <property type="evidence" value="ECO:0007669"/>
    <property type="project" value="InterPro"/>
</dbReference>
<evidence type="ECO:0000259" key="13">
    <source>
        <dbReference type="PROSITE" id="PS50106"/>
    </source>
</evidence>
<evidence type="ECO:0000256" key="1">
    <source>
        <dbReference type="ARBA" id="ARBA00004418"/>
    </source>
</evidence>
<dbReference type="Gene3D" id="2.30.42.10">
    <property type="match status" value="1"/>
</dbReference>
<keyword evidence="3 14" id="KW-0645">Protease</keyword>
<feature type="domain" description="PDZ" evidence="13">
    <location>
        <begin position="418"/>
        <end position="496"/>
    </location>
</feature>
<dbReference type="EC" id="1.3.1.74" evidence="14"/>
<evidence type="ECO:0000256" key="2">
    <source>
        <dbReference type="ARBA" id="ARBA00010541"/>
    </source>
</evidence>
<dbReference type="MEROPS" id="S01.500"/>
<dbReference type="eggNOG" id="COG0265">
    <property type="taxonomic scope" value="Bacteria"/>
</dbReference>
<dbReference type="SUPFAM" id="SSF50494">
    <property type="entry name" value="Trypsin-like serine proteases"/>
    <property type="match status" value="1"/>
</dbReference>
<dbReference type="RefSeq" id="WP_006981223.1">
    <property type="nucleotide sequence ID" value="NZ_ABVL01000012.1"/>
</dbReference>
<feature type="binding site" evidence="10">
    <location>
        <begin position="247"/>
        <end position="249"/>
    </location>
    <ligand>
        <name>substrate</name>
    </ligand>
</feature>
<evidence type="ECO:0000256" key="10">
    <source>
        <dbReference type="PIRSR" id="PIRSR611782-2"/>
    </source>
</evidence>
<gene>
    <name evidence="14" type="ORF">CfE428DRAFT_3898</name>
</gene>
<protein>
    <submittedName>
        <fullName evidence="14">Protease Do</fullName>
        <ecNumber evidence="14">1.3.1.74</ecNumber>
    </submittedName>
</protein>
<evidence type="ECO:0000256" key="11">
    <source>
        <dbReference type="SAM" id="MobiDB-lite"/>
    </source>
</evidence>
<dbReference type="PROSITE" id="PS50106">
    <property type="entry name" value="PDZ"/>
    <property type="match status" value="2"/>
</dbReference>
<evidence type="ECO:0000256" key="12">
    <source>
        <dbReference type="SAM" id="SignalP"/>
    </source>
</evidence>
<dbReference type="PANTHER" id="PTHR22939:SF129">
    <property type="entry name" value="SERINE PROTEASE HTRA2, MITOCHONDRIAL"/>
    <property type="match status" value="1"/>
</dbReference>
<keyword evidence="5" id="KW-0677">Repeat</keyword>
<sequence precursor="true">MKSTKPLFSSIAALLLSAAIAPLALADEAPPASVKVDPNPITHAAGTLTTFAPVVEKVSPSVVTIATSKMVKRNASPNNPYLNDPMFRRFFGIPDNEDEQGGDQAPRNNRGGNNNNGKKHLERFGLGSGVIVSPEGHILTNNHVIEGADEIIVTIGNDKKEYKATKIGADPSTDIAVLKIQPDTKLHEITFADSDKLRVGDFAIAVGNPFGLTQSVTMGIVSALGRSDMHVTDYENFIQTDASINPGNSGGALVDIEGRLIGINTLIYSRSGGNMGIGFAVPSNLAHSVMDSLIKNGKVSRGFLGIALQPLSEDLAKAFKIENNAGVLVAEVTSKSPAEKAGILAGDVVVEVNGKKVEGPRELQMMVAGIAPGTTVPVKLVRDGQEKMVKVELAERPTNKVASADQPEKNTDPDVLDGVTVGDVNGETRKKFDLPESTKGVVITEIDPDSPSAEAGLKAGDVIHEINREPVTSAKQAVEMSEKVKKEKKVLLRVSTKGSSRYVVVERKD</sequence>